<evidence type="ECO:0000313" key="2">
    <source>
        <dbReference type="EMBL" id="NKX51929.1"/>
    </source>
</evidence>
<dbReference type="Proteomes" id="UP000523795">
    <property type="component" value="Unassembled WGS sequence"/>
</dbReference>
<reference evidence="2 3" key="1">
    <citation type="submission" date="2020-04" db="EMBL/GenBank/DDBJ databases">
        <authorList>
            <person name="Liu S."/>
        </authorList>
    </citation>
    <scope>NUCLEOTIDE SEQUENCE [LARGE SCALE GENOMIC DNA]</scope>
    <source>
        <strain evidence="2 3">CGMCC 1.15091</strain>
    </source>
</reference>
<name>A0ABX1JT20_9MICC</name>
<feature type="non-terminal residue" evidence="2">
    <location>
        <position position="1"/>
    </location>
</feature>
<dbReference type="InterPro" id="IPR014746">
    <property type="entry name" value="Gln_synth/guanido_kin_cat_dom"/>
</dbReference>
<comment type="caution">
    <text evidence="2">The sequence shown here is derived from an EMBL/GenBank/DDBJ whole genome shotgun (WGS) entry which is preliminary data.</text>
</comment>
<protein>
    <submittedName>
        <fullName evidence="2">Carboxylate--amine ligase</fullName>
    </submittedName>
</protein>
<dbReference type="Gene3D" id="3.30.590.20">
    <property type="match status" value="1"/>
</dbReference>
<evidence type="ECO:0000313" key="3">
    <source>
        <dbReference type="Proteomes" id="UP000523795"/>
    </source>
</evidence>
<dbReference type="Pfam" id="PF04107">
    <property type="entry name" value="GCS2"/>
    <property type="match status" value="1"/>
</dbReference>
<feature type="non-terminal residue" evidence="2">
    <location>
        <position position="156"/>
    </location>
</feature>
<dbReference type="EMBL" id="JAAZSR010000350">
    <property type="protein sequence ID" value="NKX51929.1"/>
    <property type="molecule type" value="Genomic_DNA"/>
</dbReference>
<keyword evidence="3" id="KW-1185">Reference proteome</keyword>
<dbReference type="SUPFAM" id="SSF55931">
    <property type="entry name" value="Glutamine synthetase/guanido kinase"/>
    <property type="match status" value="1"/>
</dbReference>
<dbReference type="GO" id="GO:0016874">
    <property type="term" value="F:ligase activity"/>
    <property type="evidence" value="ECO:0007669"/>
    <property type="project" value="UniProtKB-KW"/>
</dbReference>
<comment type="catalytic activity">
    <reaction evidence="1">
        <text>L-cysteine + L-glutamate + ATP = gamma-L-glutamyl-L-cysteine + ADP + phosphate + H(+)</text>
        <dbReference type="Rhea" id="RHEA:13285"/>
        <dbReference type="ChEBI" id="CHEBI:15378"/>
        <dbReference type="ChEBI" id="CHEBI:29985"/>
        <dbReference type="ChEBI" id="CHEBI:30616"/>
        <dbReference type="ChEBI" id="CHEBI:35235"/>
        <dbReference type="ChEBI" id="CHEBI:43474"/>
        <dbReference type="ChEBI" id="CHEBI:58173"/>
        <dbReference type="ChEBI" id="CHEBI:456216"/>
        <dbReference type="EC" id="6.3.2.2"/>
    </reaction>
</comment>
<accession>A0ABX1JT20</accession>
<dbReference type="PANTHER" id="PTHR36510:SF1">
    <property type="entry name" value="GLUTAMATE--CYSTEINE LIGASE 2-RELATED"/>
    <property type="match status" value="1"/>
</dbReference>
<evidence type="ECO:0000256" key="1">
    <source>
        <dbReference type="ARBA" id="ARBA00048819"/>
    </source>
</evidence>
<dbReference type="InterPro" id="IPR006336">
    <property type="entry name" value="GCS2"/>
</dbReference>
<dbReference type="InterPro" id="IPR050141">
    <property type="entry name" value="GCL_type2/YbdK_subfam"/>
</dbReference>
<sequence>GTGVPLDEAMLYFDARLSRNYPTVEIRVSDICLRAADAVLTAALARPLADPAAGQGRAGLPPAPVPSSILRLAMWQASKDGLEGNLLSPVSNEPVPAAEAVAMLMDPVRDALRRHGDEEGAEFLLAGLLRRGTGAVEQRRAAGRSGLPGQLVAESV</sequence>
<keyword evidence="2" id="KW-0436">Ligase</keyword>
<dbReference type="PANTHER" id="PTHR36510">
    <property type="entry name" value="GLUTAMATE--CYSTEINE LIGASE 2-RELATED"/>
    <property type="match status" value="1"/>
</dbReference>
<gene>
    <name evidence="2" type="ORF">HER39_15425</name>
</gene>
<proteinExistence type="predicted"/>
<organism evidence="2 3">
    <name type="scientific">Arthrobacter deserti</name>
    <dbReference type="NCBI Taxonomy" id="1742687"/>
    <lineage>
        <taxon>Bacteria</taxon>
        <taxon>Bacillati</taxon>
        <taxon>Actinomycetota</taxon>
        <taxon>Actinomycetes</taxon>
        <taxon>Micrococcales</taxon>
        <taxon>Micrococcaceae</taxon>
        <taxon>Arthrobacter</taxon>
    </lineage>
</organism>